<dbReference type="KEGG" id="aalt:CC77DRAFT_1027799"/>
<dbReference type="Proteomes" id="UP000077248">
    <property type="component" value="Unassembled WGS sequence"/>
</dbReference>
<feature type="transmembrane region" description="Helical" evidence="1">
    <location>
        <begin position="12"/>
        <end position="37"/>
    </location>
</feature>
<keyword evidence="1" id="KW-0472">Membrane</keyword>
<organism evidence="2 3">
    <name type="scientific">Alternaria alternata</name>
    <name type="common">Alternaria rot fungus</name>
    <name type="synonym">Torula alternata</name>
    <dbReference type="NCBI Taxonomy" id="5599"/>
    <lineage>
        <taxon>Eukaryota</taxon>
        <taxon>Fungi</taxon>
        <taxon>Dikarya</taxon>
        <taxon>Ascomycota</taxon>
        <taxon>Pezizomycotina</taxon>
        <taxon>Dothideomycetes</taxon>
        <taxon>Pleosporomycetidae</taxon>
        <taxon>Pleosporales</taxon>
        <taxon>Pleosporineae</taxon>
        <taxon>Pleosporaceae</taxon>
        <taxon>Alternaria</taxon>
        <taxon>Alternaria sect. Alternaria</taxon>
        <taxon>Alternaria alternata complex</taxon>
    </lineage>
</organism>
<accession>A0A177E093</accession>
<dbReference type="EMBL" id="KV441470">
    <property type="protein sequence ID" value="OAG25178.1"/>
    <property type="molecule type" value="Genomic_DNA"/>
</dbReference>
<dbReference type="OMA" id="TAIGHIE"/>
<gene>
    <name evidence="2" type="ORF">CC77DRAFT_1027799</name>
</gene>
<sequence length="350" mass="39487">MSAVPWKQEINFGSALLLHSCITVFLKEISNGFAVLYHLSIRHRDKAGIKTSIVLDGYTSVFSKDHDGELAELYFTNTGFILLIISLACAIAMNLLLPATVLNTLIAATFGLTFFASALVACRERSLVMPIMALRRAGRFIWSDTPDYVVFRSIAILELVFMKARIAAASVDIQQTMLERLLDSEYVMVRGRLSVMLYKTTIGYADGSLCGASGPVVITVPKNSGFFIDEAEERGWRIYRVSPTLIVIEDCVQVMITKLRERAPTKERRGLVLLFTRFIAWTHGVLLRRLGRRRVVWLSRTNGHGSKEDYWRGNANLVTGLKESWLHSRQKFKCLDPVENDSLISYEIVR</sequence>
<keyword evidence="3" id="KW-1185">Reference proteome</keyword>
<evidence type="ECO:0000256" key="1">
    <source>
        <dbReference type="SAM" id="Phobius"/>
    </source>
</evidence>
<evidence type="ECO:0000313" key="2">
    <source>
        <dbReference type="EMBL" id="OAG25178.1"/>
    </source>
</evidence>
<name>A0A177E093_ALTAL</name>
<proteinExistence type="predicted"/>
<evidence type="ECO:0000313" key="3">
    <source>
        <dbReference type="Proteomes" id="UP000077248"/>
    </source>
</evidence>
<keyword evidence="1" id="KW-1133">Transmembrane helix</keyword>
<dbReference type="GeneID" id="29111988"/>
<feature type="transmembrane region" description="Helical" evidence="1">
    <location>
        <begin position="73"/>
        <end position="95"/>
    </location>
</feature>
<dbReference type="AlphaFoldDB" id="A0A177E093"/>
<protein>
    <submittedName>
        <fullName evidence="2">Uncharacterized protein</fullName>
    </submittedName>
</protein>
<keyword evidence="1" id="KW-0812">Transmembrane</keyword>
<feature type="transmembrane region" description="Helical" evidence="1">
    <location>
        <begin position="101"/>
        <end position="122"/>
    </location>
</feature>
<reference evidence="2 3" key="1">
    <citation type="submission" date="2016-05" db="EMBL/GenBank/DDBJ databases">
        <title>Comparative analysis of secretome profiles of manganese(II)-oxidizing ascomycete fungi.</title>
        <authorList>
            <consortium name="DOE Joint Genome Institute"/>
            <person name="Zeiner C.A."/>
            <person name="Purvine S.O."/>
            <person name="Zink E.M."/>
            <person name="Wu S."/>
            <person name="Pasa-Tolic L."/>
            <person name="Chaput D.L."/>
            <person name="Haridas S."/>
            <person name="Grigoriev I.V."/>
            <person name="Santelli C.M."/>
            <person name="Hansel C.M."/>
        </authorList>
    </citation>
    <scope>NUCLEOTIDE SEQUENCE [LARGE SCALE GENOMIC DNA]</scope>
    <source>
        <strain evidence="2 3">SRC1lrK2f</strain>
    </source>
</reference>
<dbReference type="RefSeq" id="XP_018390599.1">
    <property type="nucleotide sequence ID" value="XM_018526394.1"/>
</dbReference>
<dbReference type="VEuPathDB" id="FungiDB:CC77DRAFT_1027799"/>